<feature type="domain" description="BD-FAE-like" evidence="2">
    <location>
        <begin position="36"/>
        <end position="196"/>
    </location>
</feature>
<dbReference type="InterPro" id="IPR049492">
    <property type="entry name" value="BD-FAE-like_dom"/>
</dbReference>
<name>D3AIA1_9FIRM</name>
<comment type="caution">
    <text evidence="3">The sequence shown here is derived from an EMBL/GenBank/DDBJ whole genome shotgun (WGS) entry which is preliminary data.</text>
</comment>
<dbReference type="PANTHER" id="PTHR48081">
    <property type="entry name" value="AB HYDROLASE SUPERFAMILY PROTEIN C4A8.06C"/>
    <property type="match status" value="1"/>
</dbReference>
<dbReference type="SUPFAM" id="SSF53474">
    <property type="entry name" value="alpha/beta-Hydrolases"/>
    <property type="match status" value="1"/>
</dbReference>
<gene>
    <name evidence="3" type="ORF">CLOSTHATH_03341</name>
</gene>
<evidence type="ECO:0000259" key="2">
    <source>
        <dbReference type="Pfam" id="PF20434"/>
    </source>
</evidence>
<dbReference type="GO" id="GO:0016787">
    <property type="term" value="F:hydrolase activity"/>
    <property type="evidence" value="ECO:0007669"/>
    <property type="project" value="UniProtKB-KW"/>
</dbReference>
<dbReference type="InterPro" id="IPR029058">
    <property type="entry name" value="AB_hydrolase_fold"/>
</dbReference>
<evidence type="ECO:0000313" key="4">
    <source>
        <dbReference type="Proteomes" id="UP000004968"/>
    </source>
</evidence>
<dbReference type="EMBL" id="ACIO01000274">
    <property type="protein sequence ID" value="EFC98454.1"/>
    <property type="molecule type" value="Genomic_DNA"/>
</dbReference>
<dbReference type="RefSeq" id="WP_006773814.1">
    <property type="nucleotide sequence ID" value="NZ_GG667663.1"/>
</dbReference>
<dbReference type="Pfam" id="PF20434">
    <property type="entry name" value="BD-FAE"/>
    <property type="match status" value="2"/>
</dbReference>
<protein>
    <submittedName>
        <fullName evidence="3">Hydrolase, alpha/beta domain protein</fullName>
    </submittedName>
</protein>
<dbReference type="InterPro" id="IPR050300">
    <property type="entry name" value="GDXG_lipolytic_enzyme"/>
</dbReference>
<dbReference type="HOGENOM" id="CLU_012494_4_0_9"/>
<reference evidence="3 4" key="1">
    <citation type="submission" date="2010-01" db="EMBL/GenBank/DDBJ databases">
        <authorList>
            <person name="Weinstock G."/>
            <person name="Sodergren E."/>
            <person name="Clifton S."/>
            <person name="Fulton L."/>
            <person name="Fulton B."/>
            <person name="Courtney L."/>
            <person name="Fronick C."/>
            <person name="Harrison M."/>
            <person name="Strong C."/>
            <person name="Farmer C."/>
            <person name="Delahaunty K."/>
            <person name="Markovic C."/>
            <person name="Hall O."/>
            <person name="Minx P."/>
            <person name="Tomlinson C."/>
            <person name="Mitreva M."/>
            <person name="Nelson J."/>
            <person name="Hou S."/>
            <person name="Wollam A."/>
            <person name="Pepin K.H."/>
            <person name="Johnson M."/>
            <person name="Bhonagiri V."/>
            <person name="Nash W.E."/>
            <person name="Warren W."/>
            <person name="Chinwalla A."/>
            <person name="Mardis E.R."/>
            <person name="Wilson R.K."/>
        </authorList>
    </citation>
    <scope>NUCLEOTIDE SEQUENCE [LARGE SCALE GENOMIC DNA]</scope>
    <source>
        <strain evidence="3 4">DSM 13479</strain>
    </source>
</reference>
<keyword evidence="1 3" id="KW-0378">Hydrolase</keyword>
<dbReference type="Gene3D" id="3.40.50.1820">
    <property type="entry name" value="alpha/beta hydrolase"/>
    <property type="match status" value="1"/>
</dbReference>
<dbReference type="AlphaFoldDB" id="D3AIA1"/>
<dbReference type="GeneID" id="93151223"/>
<sequence>MKKEKPLCPPEKRPKYEDIVFAVVPAADGSSMELKLDIYQAPDQQEPGPCIIYYFGGGWMWGEYKQVTQKAVYCRDLVRLTEAGYTIVSPSYRLASQAVFPACIHDCKGVVRFLKANAEQYHIDPDRIGVLGNSAGGHLAGMVALSSGNPEMEGDVGGNLEYSSSVRAAAIFYAPSDLVQLIREASEKEEIKDLSGTEIENLASGDPSFGLEARIVGYSGPGRNLLRLSEVARKMDETDPDWKYIELAKKCSPVTYASSDCPPVIILHGGQDPVVPVSQSECLYKALTKAGAEAVYLSCSQAGHGPTVSAEADQFAYDFLKNHLN</sequence>
<dbReference type="Proteomes" id="UP000004968">
    <property type="component" value="Unassembled WGS sequence"/>
</dbReference>
<feature type="domain" description="BD-FAE-like" evidence="2">
    <location>
        <begin position="245"/>
        <end position="287"/>
    </location>
</feature>
<evidence type="ECO:0000313" key="3">
    <source>
        <dbReference type="EMBL" id="EFC98454.1"/>
    </source>
</evidence>
<evidence type="ECO:0000256" key="1">
    <source>
        <dbReference type="ARBA" id="ARBA00022801"/>
    </source>
</evidence>
<dbReference type="PANTHER" id="PTHR48081:SF13">
    <property type="entry name" value="ALPHA_BETA HYDROLASE"/>
    <property type="match status" value="1"/>
</dbReference>
<proteinExistence type="predicted"/>
<organism evidence="3 4">
    <name type="scientific">Hungatella hathewayi DSM 13479</name>
    <dbReference type="NCBI Taxonomy" id="566550"/>
    <lineage>
        <taxon>Bacteria</taxon>
        <taxon>Bacillati</taxon>
        <taxon>Bacillota</taxon>
        <taxon>Clostridia</taxon>
        <taxon>Lachnospirales</taxon>
        <taxon>Lachnospiraceae</taxon>
        <taxon>Hungatella</taxon>
    </lineage>
</organism>
<accession>D3AIA1</accession>